<dbReference type="Proteomes" id="UP000188246">
    <property type="component" value="Chromosome"/>
</dbReference>
<dbReference type="EMBL" id="CP019609">
    <property type="protein sequence ID" value="AQP53571.1"/>
    <property type="molecule type" value="Genomic_DNA"/>
</dbReference>
<dbReference type="CDD" id="cd02440">
    <property type="entry name" value="AdoMet_MTases"/>
    <property type="match status" value="1"/>
</dbReference>
<dbReference type="OrthoDB" id="9764961at2"/>
<dbReference type="AlphaFoldDB" id="A0A1Q2D5K3"/>
<dbReference type="Pfam" id="PF05175">
    <property type="entry name" value="MTS"/>
    <property type="match status" value="1"/>
</dbReference>
<evidence type="ECO:0000313" key="3">
    <source>
        <dbReference type="EMBL" id="AQP53571.1"/>
    </source>
</evidence>
<keyword evidence="4" id="KW-1185">Reference proteome</keyword>
<keyword evidence="1 3" id="KW-0489">Methyltransferase</keyword>
<gene>
    <name evidence="3" type="ORF">BW732_04550</name>
</gene>
<dbReference type="InterPro" id="IPR007848">
    <property type="entry name" value="Small_mtfrase_dom"/>
</dbReference>
<dbReference type="InterPro" id="IPR029063">
    <property type="entry name" value="SAM-dependent_MTases_sf"/>
</dbReference>
<name>A0A1Q2D5K3_9ENTE</name>
<accession>A0A1Q2D5K3</accession>
<dbReference type="Gene3D" id="3.40.50.150">
    <property type="entry name" value="Vaccinia Virus protein VP39"/>
    <property type="match status" value="1"/>
</dbReference>
<evidence type="ECO:0000256" key="2">
    <source>
        <dbReference type="ARBA" id="ARBA00022679"/>
    </source>
</evidence>
<dbReference type="InterPro" id="IPR046977">
    <property type="entry name" value="RsmC/RlmG"/>
</dbReference>
<dbReference type="GO" id="GO:0008757">
    <property type="term" value="F:S-adenosylmethionine-dependent methyltransferase activity"/>
    <property type="evidence" value="ECO:0007669"/>
    <property type="project" value="InterPro"/>
</dbReference>
<dbReference type="GO" id="GO:0032259">
    <property type="term" value="P:methylation"/>
    <property type="evidence" value="ECO:0007669"/>
    <property type="project" value="UniProtKB-KW"/>
</dbReference>
<organism evidence="3 4">
    <name type="scientific">Vagococcus penaei</name>
    <dbReference type="NCBI Taxonomy" id="633807"/>
    <lineage>
        <taxon>Bacteria</taxon>
        <taxon>Bacillati</taxon>
        <taxon>Bacillota</taxon>
        <taxon>Bacilli</taxon>
        <taxon>Lactobacillales</taxon>
        <taxon>Enterococcaceae</taxon>
        <taxon>Vagococcus</taxon>
    </lineage>
</organism>
<dbReference type="KEGG" id="vpi:BW732_04550"/>
<evidence type="ECO:0000256" key="1">
    <source>
        <dbReference type="ARBA" id="ARBA00022603"/>
    </source>
</evidence>
<dbReference type="RefSeq" id="WP_077275661.1">
    <property type="nucleotide sequence ID" value="NZ_CP019609.1"/>
</dbReference>
<dbReference type="PANTHER" id="PTHR47816">
    <property type="entry name" value="RIBOSOMAL RNA SMALL SUBUNIT METHYLTRANSFERASE C"/>
    <property type="match status" value="1"/>
</dbReference>
<proteinExistence type="predicted"/>
<sequence>MGNHYFSQNPDIEHQRKSWTFELVGTEFKFITDSNVFSKSTVDYGSRVLIETFEASELPDGAILDVGCGYGPIGLALAKKTGRIVEMVDVNERALELARENAKLNGLTNLSIYASYIYESVTATDFAAVVSNPPIRAGKEVVHEIISGSFAKLQVGGTLTIVIQKKQGAPSAQKRMMDTFGNAEIVKKDKGYYIIVSVKE</sequence>
<evidence type="ECO:0000313" key="4">
    <source>
        <dbReference type="Proteomes" id="UP000188246"/>
    </source>
</evidence>
<protein>
    <submittedName>
        <fullName evidence="3">Methyltransferase</fullName>
    </submittedName>
</protein>
<keyword evidence="2 3" id="KW-0808">Transferase</keyword>
<dbReference type="SUPFAM" id="SSF53335">
    <property type="entry name" value="S-adenosyl-L-methionine-dependent methyltransferases"/>
    <property type="match status" value="1"/>
</dbReference>
<dbReference type="STRING" id="633807.BW732_04550"/>
<dbReference type="PANTHER" id="PTHR47816:SF4">
    <property type="entry name" value="RIBOSOMAL RNA SMALL SUBUNIT METHYLTRANSFERASE C"/>
    <property type="match status" value="1"/>
</dbReference>
<reference evidence="3 4" key="1">
    <citation type="journal article" date="2010" name="Int. J. Syst. Evol. Microbiol.">
        <title>Vagococcus penaei sp. nov., isolated from spoilage microbiota of cooked shrimp (Penaeus vannamei).</title>
        <authorList>
            <person name="Jaffres E."/>
            <person name="Prevost H."/>
            <person name="Rossero A."/>
            <person name="Joffraud J.J."/>
            <person name="Dousset X."/>
        </authorList>
    </citation>
    <scope>NUCLEOTIDE SEQUENCE [LARGE SCALE GENOMIC DNA]</scope>
    <source>
        <strain evidence="3 4">CD276</strain>
    </source>
</reference>